<dbReference type="InterPro" id="IPR000719">
    <property type="entry name" value="Prot_kinase_dom"/>
</dbReference>
<dbReference type="Pfam" id="PF08238">
    <property type="entry name" value="Sel1"/>
    <property type="match status" value="14"/>
</dbReference>
<evidence type="ECO:0000259" key="1">
    <source>
        <dbReference type="PROSITE" id="PS50011"/>
    </source>
</evidence>
<dbReference type="PROSITE" id="PS50011">
    <property type="entry name" value="PROTEIN_KINASE_DOM"/>
    <property type="match status" value="1"/>
</dbReference>
<comment type="caution">
    <text evidence="2">The sequence shown here is derived from an EMBL/GenBank/DDBJ whole genome shotgun (WGS) entry which is preliminary data.</text>
</comment>
<dbReference type="SUPFAM" id="SSF56112">
    <property type="entry name" value="Protein kinase-like (PK-like)"/>
    <property type="match status" value="2"/>
</dbReference>
<dbReference type="InterPro" id="IPR019734">
    <property type="entry name" value="TPR_rpt"/>
</dbReference>
<dbReference type="InterPro" id="IPR006597">
    <property type="entry name" value="Sel1-like"/>
</dbReference>
<dbReference type="SUPFAM" id="SSF81901">
    <property type="entry name" value="HCP-like"/>
    <property type="match status" value="3"/>
</dbReference>
<evidence type="ECO:0000313" key="2">
    <source>
        <dbReference type="EMBL" id="KAK8880704.1"/>
    </source>
</evidence>
<organism evidence="2 3">
    <name type="scientific">Tritrichomonas musculus</name>
    <dbReference type="NCBI Taxonomy" id="1915356"/>
    <lineage>
        <taxon>Eukaryota</taxon>
        <taxon>Metamonada</taxon>
        <taxon>Parabasalia</taxon>
        <taxon>Tritrichomonadida</taxon>
        <taxon>Tritrichomonadidae</taxon>
        <taxon>Tritrichomonas</taxon>
    </lineage>
</organism>
<accession>A0ABR2JPU0</accession>
<name>A0ABR2JPU0_9EUKA</name>
<gene>
    <name evidence="2" type="ORF">M9Y10_003390</name>
</gene>
<dbReference type="CDD" id="cd00180">
    <property type="entry name" value="PKc"/>
    <property type="match status" value="1"/>
</dbReference>
<dbReference type="InterPro" id="IPR052945">
    <property type="entry name" value="Mitotic_Regulator"/>
</dbReference>
<evidence type="ECO:0000313" key="3">
    <source>
        <dbReference type="Proteomes" id="UP001470230"/>
    </source>
</evidence>
<dbReference type="PANTHER" id="PTHR43628">
    <property type="entry name" value="ACTIVATOR OF C KINASE PROTEIN 1-RELATED"/>
    <property type="match status" value="1"/>
</dbReference>
<reference evidence="2 3" key="1">
    <citation type="submission" date="2024-04" db="EMBL/GenBank/DDBJ databases">
        <title>Tritrichomonas musculus Genome.</title>
        <authorList>
            <person name="Alves-Ferreira E."/>
            <person name="Grigg M."/>
            <person name="Lorenzi H."/>
            <person name="Galac M."/>
        </authorList>
    </citation>
    <scope>NUCLEOTIDE SEQUENCE [LARGE SCALE GENOMIC DNA]</scope>
    <source>
        <strain evidence="2 3">EAF2021</strain>
    </source>
</reference>
<dbReference type="SMART" id="SM00671">
    <property type="entry name" value="SEL1"/>
    <property type="match status" value="14"/>
</dbReference>
<dbReference type="Gene3D" id="1.25.40.10">
    <property type="entry name" value="Tetratricopeptide repeat domain"/>
    <property type="match status" value="4"/>
</dbReference>
<keyword evidence="3" id="KW-1185">Reference proteome</keyword>
<dbReference type="SMART" id="SM00220">
    <property type="entry name" value="S_TKc"/>
    <property type="match status" value="1"/>
</dbReference>
<proteinExistence type="predicted"/>
<dbReference type="InterPro" id="IPR011009">
    <property type="entry name" value="Kinase-like_dom_sf"/>
</dbReference>
<dbReference type="SMART" id="SM00028">
    <property type="entry name" value="TPR"/>
    <property type="match status" value="5"/>
</dbReference>
<dbReference type="PANTHER" id="PTHR43628:SF1">
    <property type="entry name" value="CHITIN SYNTHASE REGULATORY FACTOR 2-RELATED"/>
    <property type="match status" value="1"/>
</dbReference>
<protein>
    <recommendedName>
        <fullName evidence="1">Protein kinase domain-containing protein</fullName>
    </recommendedName>
</protein>
<dbReference type="InterPro" id="IPR011990">
    <property type="entry name" value="TPR-like_helical_dom_sf"/>
</dbReference>
<dbReference type="Proteomes" id="UP001470230">
    <property type="component" value="Unassembled WGS sequence"/>
</dbReference>
<dbReference type="Pfam" id="PF00069">
    <property type="entry name" value="Pkinase"/>
    <property type="match status" value="1"/>
</dbReference>
<dbReference type="EMBL" id="JAPFFF010000010">
    <property type="protein sequence ID" value="KAK8880704.1"/>
    <property type="molecule type" value="Genomic_DNA"/>
</dbReference>
<dbReference type="Gene3D" id="1.10.510.10">
    <property type="entry name" value="Transferase(Phosphotransferase) domain 1"/>
    <property type="match status" value="2"/>
</dbReference>
<feature type="domain" description="Protein kinase" evidence="1">
    <location>
        <begin position="185"/>
        <end position="422"/>
    </location>
</feature>
<sequence>MLERFSEFTNLFNMHKITYINESIDQIMKDFTCFLVTNDNHQNDAINRLKDHSDIIIIDNISNKEGEYLIICLKGTVIIISNSDFSLIQEFFDNHKDSTIFILSKSIAGLFSDQFHINFPKYSIPFKTYNFLKEEQLRKGWNPIIKCIFSYLVERCLKNDVKNDRIQNFECYSNLNEIKLSNENFFIAKHLTNGSSSLIDLIYNFEKKDIMILKSFSEDSKSKLFNREHNNYLNISHPFIPKYYGCATCNEKKNSLVIEYINGQSLEKIEEMKLTKEEKMRIIFQITTLIQYFHDKRYICRDLKPNNFIVKSDKTVVLIDFDRLLYKGEIDFNVTTQNFGHSFVAPEIYDEFSYEVDVYSLGMIIYFIFSEKVPVINDNLNFSAFTGDYSNLKRVVLQCVHNDPSKRPKISEIFDLLYTNFYSKIDKKINQTESNYFLYWLFIAQSKLVSLYEEEKNVIKTNIYLTKAKSLITQIVDNKDLQEIYSKFKVVFVDDENKVNDYISNCKMITFSISDLQKHKKGKAYHIYGNVVICAEGICIICNSAGVNNILKILQNTNASLINASEPNPLIEKIDKDDLVTEEIDNFCQFYNNDIKNNQLIRSTIRPICAFLIRRHFYPSNYFRDQSFFIFGQKTKDPINRVNLNNIFFSQRNLETLKDMFRKLYAPIFIKQVEILSNTGKPQFQTFQKNDFITLRKLQTTSKFTDELAIHIKSKYVLMVKRINDNQMKIDKEKFAKMASHDSFITFYGFLQEGEKVTGLIYDYLCNGQLTDYITNTPTLSNFYPLISLIRIYHGIDYINENCHNRPKIDLSNVFLDHDNIPFISYIFEPENEERNDSSINPSYINLIGEIIYLVFEKKAIPKRSKDIPSITNCPENIQKLYYSCISYKRGDRLTFGAIEDSIFDELEAIHFTESYLNKIPVAIKPIEIINFCYELIELLIYMKRIDRFASTILDFFMLPILLILKMTGDIPELNYQIGLLYENGLKGRHFYDKAKEYYELSVKENHWKALFHLGHLYENGNGVRKDYSIARKFYEFAAKKNNLYALLHLGMLYENGNGVKQNSAKAKEYFMLAVNQNNSEIPLQIGDIYYNGRGVMKDYSKAIEYYMISAKKNNPKALFKLGNIYENGIREHYINQDYTKAKEYYEQAGQLKNSEALVRIGDFYYYGKDSKPYLSGAKKYYELAAELKNPKAFFQLGLMYKDGYGVIKDDSKANKYFNEYIELQSGILLNLGRFYENGYGVEKNYTKAKEYYELALELNSSKALYHLGLLYKNGYGVHKDLAKSEEYFNKFAKIGYRDISLIYRDFQNPTQHYNVPQEYFYSYGSSNSEFLVNIGKFYEKGQGFHKNCLKAKMYYQLACEFKNSNAYYRLGRLHEKGYKEFIQQDYNKARDYYLISADLSNMKANYRLGNIFEKGLAGRQDYELSRKYFENSANPSSLKSYYRLGLIYMNGLGIEVNMNKAISNFTTCIKLYKNLDIQILQFKYNFYYYLSSNYLGLIYITSLPEVDLKNGENYLREGHYGMFPFSQNNLGLFFNLFTNKTGNAEYLFEEAGKQNFALSLYNLGYMNEQNEKIDKAIYFYTQASKNEDEPLIFKHKKIEDEHLEISKTFIFCLMNLKLAKYYLSKYQYERSDSFFRSAFHRMKNFSVELDDRANNNMFSNLKTFIFNYPDFHLNLKENENQFNKSLSRKIILPSMSQSKKVEKREDIGKTNSRIKDEKMANKMSLKNSSLPVERKVFTDPKDLFAFAVRNNQCKDAFLNEIDQIVDEMNKILYKPPYRILFGRMGSKVSAKPQSLAKPLLPKRDISGSFYQGFAGDA</sequence>